<feature type="compositionally biased region" description="Basic and acidic residues" evidence="1">
    <location>
        <begin position="619"/>
        <end position="629"/>
    </location>
</feature>
<dbReference type="InterPro" id="IPR016137">
    <property type="entry name" value="RGS"/>
</dbReference>
<comment type="caution">
    <text evidence="3">The sequence shown here is derived from an EMBL/GenBank/DDBJ whole genome shotgun (WGS) entry which is preliminary data.</text>
</comment>
<accession>A0AAD5SUZ7</accession>
<dbReference type="AlphaFoldDB" id="A0AAD5SUZ7"/>
<protein>
    <recommendedName>
        <fullName evidence="2">RGS domain-containing protein</fullName>
    </recommendedName>
</protein>
<organism evidence="3 4">
    <name type="scientific">Physocladia obscura</name>
    <dbReference type="NCBI Taxonomy" id="109957"/>
    <lineage>
        <taxon>Eukaryota</taxon>
        <taxon>Fungi</taxon>
        <taxon>Fungi incertae sedis</taxon>
        <taxon>Chytridiomycota</taxon>
        <taxon>Chytridiomycota incertae sedis</taxon>
        <taxon>Chytridiomycetes</taxon>
        <taxon>Chytridiales</taxon>
        <taxon>Chytriomycetaceae</taxon>
        <taxon>Physocladia</taxon>
    </lineage>
</organism>
<evidence type="ECO:0000313" key="4">
    <source>
        <dbReference type="Proteomes" id="UP001211907"/>
    </source>
</evidence>
<feature type="domain" description="RGS" evidence="2">
    <location>
        <begin position="1"/>
        <end position="53"/>
    </location>
</feature>
<proteinExistence type="predicted"/>
<dbReference type="SUPFAM" id="SSF48097">
    <property type="entry name" value="Regulator of G-protein signaling, RGS"/>
    <property type="match status" value="1"/>
</dbReference>
<dbReference type="Gene3D" id="1.10.167.10">
    <property type="entry name" value="Regulator of G-protein Signalling 4, domain 2"/>
    <property type="match status" value="1"/>
</dbReference>
<feature type="region of interest" description="Disordered" evidence="1">
    <location>
        <begin position="591"/>
        <end position="642"/>
    </location>
</feature>
<feature type="compositionally biased region" description="Polar residues" evidence="1">
    <location>
        <begin position="591"/>
        <end position="616"/>
    </location>
</feature>
<evidence type="ECO:0000256" key="1">
    <source>
        <dbReference type="SAM" id="MobiDB-lite"/>
    </source>
</evidence>
<dbReference type="EMBL" id="JADGJH010001718">
    <property type="protein sequence ID" value="KAJ3110536.1"/>
    <property type="molecule type" value="Genomic_DNA"/>
</dbReference>
<feature type="region of interest" description="Disordered" evidence="1">
    <location>
        <begin position="190"/>
        <end position="209"/>
    </location>
</feature>
<keyword evidence="4" id="KW-1185">Reference proteome</keyword>
<dbReference type="InterPro" id="IPR036305">
    <property type="entry name" value="RGS_sf"/>
</dbReference>
<evidence type="ECO:0000313" key="3">
    <source>
        <dbReference type="EMBL" id="KAJ3110536.1"/>
    </source>
</evidence>
<name>A0AAD5SUZ7_9FUNG</name>
<reference evidence="3" key="1">
    <citation type="submission" date="2020-05" db="EMBL/GenBank/DDBJ databases">
        <title>Phylogenomic resolution of chytrid fungi.</title>
        <authorList>
            <person name="Stajich J.E."/>
            <person name="Amses K."/>
            <person name="Simmons R."/>
            <person name="Seto K."/>
            <person name="Myers J."/>
            <person name="Bonds A."/>
            <person name="Quandt C.A."/>
            <person name="Barry K."/>
            <person name="Liu P."/>
            <person name="Grigoriev I."/>
            <person name="Longcore J.E."/>
            <person name="James T.Y."/>
        </authorList>
    </citation>
    <scope>NUCLEOTIDE SEQUENCE</scope>
    <source>
        <strain evidence="3">JEL0513</strain>
    </source>
</reference>
<sequence>MPSEIRREIRDRIERMDDLDVTVFDAVQEQVLATLQTFLYPRFLRSNIFKTFDDQRKDDPKLYITGQIHSFAQAYPFDIKTIKKCTEIIQQTPLTATAQNLLQSLNNNIPLSTPASTTSNEWREVILAKVCRRYGAAATANTVGYFDNTVRNNWSLKQKRITKEKKLSKFFGQRVGEDAMKTQNIKVLGEPNKNSAADASTEEEAGSGGGIKISDVLKALDELDNDDDATMRRKKIEKLRNIFGDQIPAATSVDTSNSSINKGHIEMETYDTVNELSADDRRILNRRNKKLVGMLGETVDAKLVGVVGGKNAASRRQSGPPTFTQTKILDNTDPQNVEIKYIQDTESLQTTSATSTDNAEALINTLEDETSLTKEGRKRRLDKLSQVLGQRITDYEVSADASKMAKIQTFRQKTDVRRKVANIESRIGRLLTAQEKASVAMKMKKALSGDILQELEAEEREKNEPTVTDDAGERLFNLVTTMVFTIQNTTNLDEFLDLMSCIADEITERTDKSLEDSDNELESSESVKRKRVLKLKRFFKRASVTLSDYIDTQIIRVLEIQIGILVTDAAEIDVLKEEILKMRGILNSRSPDFQAQLDTNPNRVSQPPSNRNSILSPSDDGKYANDKFAKQLPPFSLAPNKK</sequence>
<evidence type="ECO:0000259" key="2">
    <source>
        <dbReference type="PROSITE" id="PS50132"/>
    </source>
</evidence>
<dbReference type="PROSITE" id="PS50132">
    <property type="entry name" value="RGS"/>
    <property type="match status" value="1"/>
</dbReference>
<dbReference type="InterPro" id="IPR044926">
    <property type="entry name" value="RGS_subdomain_2"/>
</dbReference>
<gene>
    <name evidence="3" type="ORF">HK100_003003</name>
</gene>
<dbReference type="Proteomes" id="UP001211907">
    <property type="component" value="Unassembled WGS sequence"/>
</dbReference>